<dbReference type="PROSITE" id="PS00137">
    <property type="entry name" value="SUBTILASE_HIS"/>
    <property type="match status" value="1"/>
</dbReference>
<protein>
    <submittedName>
        <fullName evidence="9">Subtilisin family serine protease</fullName>
    </submittedName>
</protein>
<dbReference type="InterPro" id="IPR036852">
    <property type="entry name" value="Peptidase_S8/S53_dom_sf"/>
</dbReference>
<keyword evidence="3 6" id="KW-0378">Hydrolase</keyword>
<dbReference type="PANTHER" id="PTHR43806">
    <property type="entry name" value="PEPTIDASE S8"/>
    <property type="match status" value="1"/>
</dbReference>
<feature type="domain" description="Peptidase S8/S53" evidence="8">
    <location>
        <begin position="183"/>
        <end position="447"/>
    </location>
</feature>
<feature type="active site" description="Charge relay system" evidence="5 6">
    <location>
        <position position="225"/>
    </location>
</feature>
<sequence>MRSHHPSLLFAGVAALLLSGAPAQAAAGSPPASPGPVLATDGQTREIALVTGDSVLVAPDGRTGFLPGPGREGVTHVTYVEGGDRYVVPTDALRLLDEGVVDKRLFDVTDLIADGFADTGALPVIVRDEPGAFDAMSASGKLWDRVADGRVDRLWLDGKAHFTLAESVPQIGAPAAWEAGYTGEGVTVAILDGGYDPTHPDLSGRVKGAKDFTGTSPEVLDGYGHGTHVASTVAGSGAASSGRYKGVAPDADLLIGKVCTDAGECPETAIIEGLQWAADNGAAVANMSLGGGPSDGTDPLSLAVNEITESSGMLVVISAGNDGCATCVSAPGTADRALTVGSVTKQDALSEFSSQGPRYGDGAVKPDITAPGSSITAARAKGTAMGTPVDANYTTADGTSMAAPHTTGAVALLKQAHPDWTADRLKAALMGASKGLDGLSVFQQGAGRVDAKAVSATVTPVAGSVSFGTFEYPYAQDPAAREVTYRNDSGADVELTLTLAGDAMFTVGSPKVTVPAHGTATVKVSAKVTGGTAGAYGSFLTATADGVSVRTALGAVLEPEVYDLNINVTTRAGGPIAPDMFGGRLVFVVGLDARSWDIVDLDENGKGTIRVAPGRYQVLGAVREGGDSPSMTDFADDVTIAGADVDFAMDLRPGELIDVAVDAADAVHAATMEMVTSKSAAGEHLFGFNQLAWNGTPSYSVPNADPGSVVDLVHAVTLGSPKGAAAPYSYSLFFTRTGDMPGRTTFTAHNGELAREDAVYHSQGVATTGRRVDWVWGEEIFYSIDEPDITVPSRRTEYFTPATWTGTFQLGEKPSRYEFAQYDPVRTAGTVKSVVWGQAPLGVGPVGASRTGDEIWLLPAMYDGSNPELRIMDAKGDTVSGSSSLTFGGEEIPLDSGGPCWRVGPLPAGASGTFTFSCDTTRVNDYSVIGTASSAKWTFHSEPPSGEFALLPILNVRVGSECVVNGYAPAKKVQVVNLDVSRTDEVADVRTRKLTFEVSYDDGKTWKSVPLLRNGDNATALLAHPKGAKFVSTRITAVDGDGNSVTQKTIRSYGLK</sequence>
<dbReference type="InterPro" id="IPR022398">
    <property type="entry name" value="Peptidase_S8_His-AS"/>
</dbReference>
<dbReference type="GO" id="GO:0006508">
    <property type="term" value="P:proteolysis"/>
    <property type="evidence" value="ECO:0007669"/>
    <property type="project" value="UniProtKB-KW"/>
</dbReference>
<feature type="active site" description="Charge relay system" evidence="5 6">
    <location>
        <position position="192"/>
    </location>
</feature>
<evidence type="ECO:0000313" key="10">
    <source>
        <dbReference type="Proteomes" id="UP000548476"/>
    </source>
</evidence>
<reference evidence="9 10" key="1">
    <citation type="submission" date="2020-08" db="EMBL/GenBank/DDBJ databases">
        <title>Genomic Encyclopedia of Type Strains, Phase IV (KMG-IV): sequencing the most valuable type-strain genomes for metagenomic binning, comparative biology and taxonomic classification.</title>
        <authorList>
            <person name="Goeker M."/>
        </authorList>
    </citation>
    <scope>NUCLEOTIDE SEQUENCE [LARGE SCALE GENOMIC DNA]</scope>
    <source>
        <strain evidence="9 10">YIM 65646</strain>
    </source>
</reference>
<evidence type="ECO:0000313" key="9">
    <source>
        <dbReference type="EMBL" id="MBB6032236.1"/>
    </source>
</evidence>
<dbReference type="PANTHER" id="PTHR43806:SF11">
    <property type="entry name" value="CEREVISIN-RELATED"/>
    <property type="match status" value="1"/>
</dbReference>
<feature type="chain" id="PRO_5032436848" evidence="7">
    <location>
        <begin position="26"/>
        <end position="1056"/>
    </location>
</feature>
<dbReference type="EMBL" id="JACHGT010000001">
    <property type="protein sequence ID" value="MBB6032236.1"/>
    <property type="molecule type" value="Genomic_DNA"/>
</dbReference>
<evidence type="ECO:0000256" key="6">
    <source>
        <dbReference type="PROSITE-ProRule" id="PRU01240"/>
    </source>
</evidence>
<keyword evidence="4 6" id="KW-0720">Serine protease</keyword>
<dbReference type="InterPro" id="IPR050131">
    <property type="entry name" value="Peptidase_S8_subtilisin-like"/>
</dbReference>
<dbReference type="PROSITE" id="PS00138">
    <property type="entry name" value="SUBTILASE_SER"/>
    <property type="match status" value="1"/>
</dbReference>
<gene>
    <name evidence="9" type="ORF">HNR73_000078</name>
</gene>
<evidence type="ECO:0000256" key="3">
    <source>
        <dbReference type="ARBA" id="ARBA00022801"/>
    </source>
</evidence>
<feature type="active site" description="Charge relay system" evidence="5 6">
    <location>
        <position position="400"/>
    </location>
</feature>
<dbReference type="Gene3D" id="3.40.50.200">
    <property type="entry name" value="Peptidase S8/S53 domain"/>
    <property type="match status" value="1"/>
</dbReference>
<dbReference type="Proteomes" id="UP000548476">
    <property type="component" value="Unassembled WGS sequence"/>
</dbReference>
<evidence type="ECO:0000259" key="8">
    <source>
        <dbReference type="Pfam" id="PF00082"/>
    </source>
</evidence>
<feature type="signal peptide" evidence="7">
    <location>
        <begin position="1"/>
        <end position="25"/>
    </location>
</feature>
<name>A0A841F7P7_9ACTN</name>
<dbReference type="Pfam" id="PF00082">
    <property type="entry name" value="Peptidase_S8"/>
    <property type="match status" value="1"/>
</dbReference>
<proteinExistence type="inferred from homology"/>
<accession>A0A841F7P7</accession>
<dbReference type="InterPro" id="IPR023828">
    <property type="entry name" value="Peptidase_S8_Ser-AS"/>
</dbReference>
<dbReference type="PROSITE" id="PS51892">
    <property type="entry name" value="SUBTILASE"/>
    <property type="match status" value="1"/>
</dbReference>
<keyword evidence="7" id="KW-0732">Signal</keyword>
<dbReference type="RefSeq" id="WP_184785165.1">
    <property type="nucleotide sequence ID" value="NZ_BONT01000062.1"/>
</dbReference>
<evidence type="ECO:0000256" key="5">
    <source>
        <dbReference type="PIRSR" id="PIRSR615500-1"/>
    </source>
</evidence>
<comment type="similarity">
    <text evidence="1 6">Belongs to the peptidase S8 family.</text>
</comment>
<keyword evidence="10" id="KW-1185">Reference proteome</keyword>
<organism evidence="9 10">
    <name type="scientific">Phytomonospora endophytica</name>
    <dbReference type="NCBI Taxonomy" id="714109"/>
    <lineage>
        <taxon>Bacteria</taxon>
        <taxon>Bacillati</taxon>
        <taxon>Actinomycetota</taxon>
        <taxon>Actinomycetes</taxon>
        <taxon>Micromonosporales</taxon>
        <taxon>Micromonosporaceae</taxon>
        <taxon>Phytomonospora</taxon>
    </lineage>
</organism>
<keyword evidence="2 6" id="KW-0645">Protease</keyword>
<evidence type="ECO:0000256" key="7">
    <source>
        <dbReference type="SAM" id="SignalP"/>
    </source>
</evidence>
<evidence type="ECO:0000256" key="1">
    <source>
        <dbReference type="ARBA" id="ARBA00011073"/>
    </source>
</evidence>
<dbReference type="PRINTS" id="PR00723">
    <property type="entry name" value="SUBTILISIN"/>
</dbReference>
<dbReference type="GO" id="GO:0004252">
    <property type="term" value="F:serine-type endopeptidase activity"/>
    <property type="evidence" value="ECO:0007669"/>
    <property type="project" value="UniProtKB-UniRule"/>
</dbReference>
<evidence type="ECO:0000256" key="4">
    <source>
        <dbReference type="ARBA" id="ARBA00022825"/>
    </source>
</evidence>
<dbReference type="InterPro" id="IPR015500">
    <property type="entry name" value="Peptidase_S8_subtilisin-rel"/>
</dbReference>
<dbReference type="SUPFAM" id="SSF52743">
    <property type="entry name" value="Subtilisin-like"/>
    <property type="match status" value="1"/>
</dbReference>
<evidence type="ECO:0000256" key="2">
    <source>
        <dbReference type="ARBA" id="ARBA00022670"/>
    </source>
</evidence>
<dbReference type="InterPro" id="IPR000209">
    <property type="entry name" value="Peptidase_S8/S53_dom"/>
</dbReference>
<comment type="caution">
    <text evidence="9">The sequence shown here is derived from an EMBL/GenBank/DDBJ whole genome shotgun (WGS) entry which is preliminary data.</text>
</comment>
<dbReference type="AlphaFoldDB" id="A0A841F7P7"/>